<sequence>MSDAIYAMEVTLWRQASEKLHCGLKIMKCLIMTLPTNNGSMKSSDQNIVNLTHFGIFSCICEIYIL</sequence>
<proteinExistence type="predicted"/>
<protein>
    <submittedName>
        <fullName evidence="1">Uncharacterized protein</fullName>
    </submittedName>
</protein>
<accession>A0A0B7B118</accession>
<reference evidence="1" key="1">
    <citation type="submission" date="2014-12" db="EMBL/GenBank/DDBJ databases">
        <title>Insight into the proteome of Arion vulgaris.</title>
        <authorList>
            <person name="Aradska J."/>
            <person name="Bulat T."/>
            <person name="Smidak R."/>
            <person name="Sarate P."/>
            <person name="Gangsoo J."/>
            <person name="Sialana F."/>
            <person name="Bilban M."/>
            <person name="Lubec G."/>
        </authorList>
    </citation>
    <scope>NUCLEOTIDE SEQUENCE</scope>
    <source>
        <tissue evidence="1">Skin</tissue>
    </source>
</reference>
<dbReference type="EMBL" id="HACG01039111">
    <property type="protein sequence ID" value="CEK85976.1"/>
    <property type="molecule type" value="Transcribed_RNA"/>
</dbReference>
<evidence type="ECO:0000313" key="1">
    <source>
        <dbReference type="EMBL" id="CEK85976.1"/>
    </source>
</evidence>
<organism evidence="1">
    <name type="scientific">Arion vulgaris</name>
    <dbReference type="NCBI Taxonomy" id="1028688"/>
    <lineage>
        <taxon>Eukaryota</taxon>
        <taxon>Metazoa</taxon>
        <taxon>Spiralia</taxon>
        <taxon>Lophotrochozoa</taxon>
        <taxon>Mollusca</taxon>
        <taxon>Gastropoda</taxon>
        <taxon>Heterobranchia</taxon>
        <taxon>Euthyneura</taxon>
        <taxon>Panpulmonata</taxon>
        <taxon>Eupulmonata</taxon>
        <taxon>Stylommatophora</taxon>
        <taxon>Helicina</taxon>
        <taxon>Arionoidea</taxon>
        <taxon>Arionidae</taxon>
        <taxon>Arion</taxon>
    </lineage>
</organism>
<gene>
    <name evidence="1" type="primary">ORF151200</name>
</gene>
<dbReference type="AlphaFoldDB" id="A0A0B7B118"/>
<name>A0A0B7B118_9EUPU</name>